<protein>
    <submittedName>
        <fullName evidence="2">Candidate secreted effector</fullName>
    </submittedName>
</protein>
<proteinExistence type="predicted"/>
<dbReference type="WBParaSite" id="Minc3s00342g10593">
    <property type="protein sequence ID" value="Minc3s00342g10593"/>
    <property type="gene ID" value="Minc3s00342g10593"/>
</dbReference>
<keyword evidence="1" id="KW-1185">Reference proteome</keyword>
<sequence length="105" mass="11918">MFKNSFNTSQCLYHISSVIVQVPKFSIMSLMCPPERILFQNLISLKFCSNSPSFVISKCISIFLEECIDSRNSSVPTIIQIFQSKTAILCICFLSFQCIFCPNTL</sequence>
<dbReference type="Proteomes" id="UP000887563">
    <property type="component" value="Unplaced"/>
</dbReference>
<dbReference type="AlphaFoldDB" id="A0A914L8R4"/>
<evidence type="ECO:0000313" key="1">
    <source>
        <dbReference type="Proteomes" id="UP000887563"/>
    </source>
</evidence>
<reference evidence="2" key="1">
    <citation type="submission" date="2022-11" db="UniProtKB">
        <authorList>
            <consortium name="WormBaseParasite"/>
        </authorList>
    </citation>
    <scope>IDENTIFICATION</scope>
</reference>
<name>A0A914L8R4_MELIC</name>
<evidence type="ECO:0000313" key="2">
    <source>
        <dbReference type="WBParaSite" id="Minc3s00342g10593"/>
    </source>
</evidence>
<organism evidence="1 2">
    <name type="scientific">Meloidogyne incognita</name>
    <name type="common">Southern root-knot nematode worm</name>
    <name type="synonym">Oxyuris incognita</name>
    <dbReference type="NCBI Taxonomy" id="6306"/>
    <lineage>
        <taxon>Eukaryota</taxon>
        <taxon>Metazoa</taxon>
        <taxon>Ecdysozoa</taxon>
        <taxon>Nematoda</taxon>
        <taxon>Chromadorea</taxon>
        <taxon>Rhabditida</taxon>
        <taxon>Tylenchina</taxon>
        <taxon>Tylenchomorpha</taxon>
        <taxon>Tylenchoidea</taxon>
        <taxon>Meloidogynidae</taxon>
        <taxon>Meloidogyninae</taxon>
        <taxon>Meloidogyne</taxon>
        <taxon>Meloidogyne incognita group</taxon>
    </lineage>
</organism>
<accession>A0A914L8R4</accession>